<dbReference type="Proteomes" id="UP001597304">
    <property type="component" value="Unassembled WGS sequence"/>
</dbReference>
<proteinExistence type="predicted"/>
<dbReference type="RefSeq" id="WP_147913186.1">
    <property type="nucleotide sequence ID" value="NZ_JBHUEJ010000044.1"/>
</dbReference>
<evidence type="ECO:0000313" key="2">
    <source>
        <dbReference type="EMBL" id="MFD1712487.1"/>
    </source>
</evidence>
<accession>A0ABW4KWS5</accession>
<keyword evidence="1" id="KW-0812">Transmembrane</keyword>
<comment type="caution">
    <text evidence="2">The sequence shown here is derived from an EMBL/GenBank/DDBJ whole genome shotgun (WGS) entry which is preliminary data.</text>
</comment>
<reference evidence="3" key="1">
    <citation type="journal article" date="2019" name="Int. J. Syst. Evol. Microbiol.">
        <title>The Global Catalogue of Microorganisms (GCM) 10K type strain sequencing project: providing services to taxonomists for standard genome sequencing and annotation.</title>
        <authorList>
            <consortium name="The Broad Institute Genomics Platform"/>
            <consortium name="The Broad Institute Genome Sequencing Center for Infectious Disease"/>
            <person name="Wu L."/>
            <person name="Ma J."/>
        </authorList>
    </citation>
    <scope>NUCLEOTIDE SEQUENCE [LARGE SCALE GENOMIC DNA]</scope>
    <source>
        <strain evidence="3">LMG 29247</strain>
    </source>
</reference>
<gene>
    <name evidence="2" type="ORF">ACFSF0_17955</name>
</gene>
<feature type="transmembrane region" description="Helical" evidence="1">
    <location>
        <begin position="47"/>
        <end position="65"/>
    </location>
</feature>
<feature type="transmembrane region" description="Helical" evidence="1">
    <location>
        <begin position="21"/>
        <end position="41"/>
    </location>
</feature>
<organism evidence="2 3">
    <name type="scientific">Ottowia flava</name>
    <dbReference type="NCBI Taxonomy" id="2675430"/>
    <lineage>
        <taxon>Bacteria</taxon>
        <taxon>Pseudomonadati</taxon>
        <taxon>Pseudomonadota</taxon>
        <taxon>Betaproteobacteria</taxon>
        <taxon>Burkholderiales</taxon>
        <taxon>Comamonadaceae</taxon>
        <taxon>Ottowia</taxon>
    </lineage>
</organism>
<keyword evidence="1" id="KW-0472">Membrane</keyword>
<dbReference type="EMBL" id="JBHUEJ010000044">
    <property type="protein sequence ID" value="MFD1712487.1"/>
    <property type="molecule type" value="Genomic_DNA"/>
</dbReference>
<keyword evidence="1" id="KW-1133">Transmembrane helix</keyword>
<evidence type="ECO:0008006" key="4">
    <source>
        <dbReference type="Google" id="ProtNLM"/>
    </source>
</evidence>
<name>A0ABW4KWS5_9BURK</name>
<keyword evidence="3" id="KW-1185">Reference proteome</keyword>
<sequence>MSAPTPPPERPSPGDITRFEAIANVVSVIMAVAVGGSAAVVAALGQLALAGVLALVALGIVLRLWRRRRRLRARRTP</sequence>
<protein>
    <recommendedName>
        <fullName evidence="4">LPXTG cell wall anchor domain-containing protein</fullName>
    </recommendedName>
</protein>
<evidence type="ECO:0000256" key="1">
    <source>
        <dbReference type="SAM" id="Phobius"/>
    </source>
</evidence>
<evidence type="ECO:0000313" key="3">
    <source>
        <dbReference type="Proteomes" id="UP001597304"/>
    </source>
</evidence>